<protein>
    <recommendedName>
        <fullName evidence="11">Major facilitator superfamily (MFS) profile domain-containing protein</fullName>
    </recommendedName>
</protein>
<dbReference type="NCBIfam" id="TIGR00879">
    <property type="entry name" value="SP"/>
    <property type="match status" value="1"/>
</dbReference>
<name>A0ABD2N8R3_9CUCU</name>
<feature type="transmembrane region" description="Helical" evidence="10">
    <location>
        <begin position="12"/>
        <end position="33"/>
    </location>
</feature>
<comment type="similarity">
    <text evidence="9">Belongs to the major facilitator superfamily. Sugar transporter (TC 2.A.1.1) family.</text>
</comment>
<dbReference type="PROSITE" id="PS00217">
    <property type="entry name" value="SUGAR_TRANSPORT_2"/>
    <property type="match status" value="1"/>
</dbReference>
<evidence type="ECO:0000256" key="7">
    <source>
        <dbReference type="ARBA" id="ARBA00023136"/>
    </source>
</evidence>
<evidence type="ECO:0000256" key="4">
    <source>
        <dbReference type="ARBA" id="ARBA00022597"/>
    </source>
</evidence>
<feature type="transmembrane region" description="Helical" evidence="10">
    <location>
        <begin position="322"/>
        <end position="343"/>
    </location>
</feature>
<dbReference type="SUPFAM" id="SSF103473">
    <property type="entry name" value="MFS general substrate transporter"/>
    <property type="match status" value="1"/>
</dbReference>
<feature type="transmembrane region" description="Helical" evidence="10">
    <location>
        <begin position="115"/>
        <end position="135"/>
    </location>
</feature>
<evidence type="ECO:0000256" key="5">
    <source>
        <dbReference type="ARBA" id="ARBA00022692"/>
    </source>
</evidence>
<dbReference type="PANTHER" id="PTHR48021:SF47">
    <property type="entry name" value="GH17672P"/>
    <property type="match status" value="1"/>
</dbReference>
<evidence type="ECO:0000256" key="6">
    <source>
        <dbReference type="ARBA" id="ARBA00022989"/>
    </source>
</evidence>
<proteinExistence type="inferred from homology"/>
<dbReference type="InterPro" id="IPR036259">
    <property type="entry name" value="MFS_trans_sf"/>
</dbReference>
<dbReference type="InterPro" id="IPR005828">
    <property type="entry name" value="MFS_sugar_transport-like"/>
</dbReference>
<comment type="caution">
    <text evidence="12">The sequence shown here is derived from an EMBL/GenBank/DDBJ whole genome shotgun (WGS) entry which is preliminary data.</text>
</comment>
<feature type="transmembrane region" description="Helical" evidence="10">
    <location>
        <begin position="355"/>
        <end position="380"/>
    </location>
</feature>
<dbReference type="InterPro" id="IPR020846">
    <property type="entry name" value="MFS_dom"/>
</dbReference>
<dbReference type="Pfam" id="PF00083">
    <property type="entry name" value="Sugar_tr"/>
    <property type="match status" value="1"/>
</dbReference>
<feature type="transmembrane region" description="Helical" evidence="10">
    <location>
        <begin position="147"/>
        <end position="166"/>
    </location>
</feature>
<keyword evidence="4" id="KW-0762">Sugar transport</keyword>
<dbReference type="Proteomes" id="UP001516400">
    <property type="component" value="Unassembled WGS sequence"/>
</dbReference>
<feature type="transmembrane region" description="Helical" evidence="10">
    <location>
        <begin position="296"/>
        <end position="315"/>
    </location>
</feature>
<dbReference type="PROSITE" id="PS00216">
    <property type="entry name" value="SUGAR_TRANSPORT_1"/>
    <property type="match status" value="1"/>
</dbReference>
<evidence type="ECO:0000256" key="2">
    <source>
        <dbReference type="ARBA" id="ARBA00022448"/>
    </source>
</evidence>
<evidence type="ECO:0000313" key="12">
    <source>
        <dbReference type="EMBL" id="KAL3274699.1"/>
    </source>
</evidence>
<dbReference type="FunFam" id="1.20.1250.20:FF:000218">
    <property type="entry name" value="facilitated trehalose transporter Tret1"/>
    <property type="match status" value="1"/>
</dbReference>
<evidence type="ECO:0000256" key="10">
    <source>
        <dbReference type="SAM" id="Phobius"/>
    </source>
</evidence>
<keyword evidence="13" id="KW-1185">Reference proteome</keyword>
<accession>A0ABD2N8R3</accession>
<feature type="transmembrane region" description="Helical" evidence="10">
    <location>
        <begin position="90"/>
        <end position="109"/>
    </location>
</feature>
<keyword evidence="3" id="KW-1003">Cell membrane</keyword>
<evidence type="ECO:0000313" key="13">
    <source>
        <dbReference type="Proteomes" id="UP001516400"/>
    </source>
</evidence>
<feature type="transmembrane region" description="Helical" evidence="10">
    <location>
        <begin position="418"/>
        <end position="443"/>
    </location>
</feature>
<feature type="transmembrane region" description="Helical" evidence="10">
    <location>
        <begin position="392"/>
        <end position="412"/>
    </location>
</feature>
<evidence type="ECO:0000259" key="11">
    <source>
        <dbReference type="PROSITE" id="PS50850"/>
    </source>
</evidence>
<gene>
    <name evidence="12" type="ORF">HHI36_016076</name>
</gene>
<keyword evidence="8" id="KW-0325">Glycoprotein</keyword>
<dbReference type="Gene3D" id="1.20.1250.20">
    <property type="entry name" value="MFS general substrate transporter like domains"/>
    <property type="match status" value="1"/>
</dbReference>
<comment type="subcellular location">
    <subcellularLocation>
        <location evidence="1">Cell membrane</location>
        <topology evidence="1">Multi-pass membrane protein</topology>
    </subcellularLocation>
</comment>
<keyword evidence="5 10" id="KW-0812">Transmembrane</keyword>
<dbReference type="PROSITE" id="PS50850">
    <property type="entry name" value="MFS"/>
    <property type="match status" value="1"/>
</dbReference>
<dbReference type="InterPro" id="IPR003663">
    <property type="entry name" value="Sugar/inositol_transpt"/>
</dbReference>
<sequence length="460" mass="51447">MASIITFNLNKRLLFSVITVNLLAFATGNAYSWSSTVLPILQSNNTEKNPLGRPITSSEISWIASLMYLGASAGPISAGYCSNKIGRKKTLILFSIPMLISHLILAFATTIEEIVIARFMMGLGAGCAFTVIPIYVGEIAEMEIRGFLGCFMTVSFSLGLLMVYIIDPFVDMMILSFMLIVPIGFFLFLFILFVPESPYFYMARKEKESAEKSLFKFRDTDVSSILKELDDIEEIVKDSRNSKISSEILSSRTFRRAIIITTVLMVSQQFVGNTIILAYMGIIFDATGTKISVSTSSVAVAFIQLVVVFVSSFLVDKWGRRFLLITSTAGCILPLIMMSTFFYLQYLEIELSNLWWLPTFSLIVFIFTYNIGLASLPWILLGELFPMESKGLASSITAFTCLFLAFIMTLIFPSLEQLIGFHGAFFFFSVNSVLAFIFVLTFVPETKGKSFQDILRILDK</sequence>
<dbReference type="AlphaFoldDB" id="A0ABD2N8R3"/>
<evidence type="ECO:0000256" key="8">
    <source>
        <dbReference type="ARBA" id="ARBA00023180"/>
    </source>
</evidence>
<reference evidence="12 13" key="1">
    <citation type="journal article" date="2021" name="BMC Biol.">
        <title>Horizontally acquired antibacterial genes associated with adaptive radiation of ladybird beetles.</title>
        <authorList>
            <person name="Li H.S."/>
            <person name="Tang X.F."/>
            <person name="Huang Y.H."/>
            <person name="Xu Z.Y."/>
            <person name="Chen M.L."/>
            <person name="Du X.Y."/>
            <person name="Qiu B.Y."/>
            <person name="Chen P.T."/>
            <person name="Zhang W."/>
            <person name="Slipinski A."/>
            <person name="Escalona H.E."/>
            <person name="Waterhouse R.M."/>
            <person name="Zwick A."/>
            <person name="Pang H."/>
        </authorList>
    </citation>
    <scope>NUCLEOTIDE SEQUENCE [LARGE SCALE GENOMIC DNA]</scope>
    <source>
        <strain evidence="12">SYSU2018</strain>
    </source>
</reference>
<evidence type="ECO:0000256" key="3">
    <source>
        <dbReference type="ARBA" id="ARBA00022475"/>
    </source>
</evidence>
<organism evidence="12 13">
    <name type="scientific">Cryptolaemus montrouzieri</name>
    <dbReference type="NCBI Taxonomy" id="559131"/>
    <lineage>
        <taxon>Eukaryota</taxon>
        <taxon>Metazoa</taxon>
        <taxon>Ecdysozoa</taxon>
        <taxon>Arthropoda</taxon>
        <taxon>Hexapoda</taxon>
        <taxon>Insecta</taxon>
        <taxon>Pterygota</taxon>
        <taxon>Neoptera</taxon>
        <taxon>Endopterygota</taxon>
        <taxon>Coleoptera</taxon>
        <taxon>Polyphaga</taxon>
        <taxon>Cucujiformia</taxon>
        <taxon>Coccinelloidea</taxon>
        <taxon>Coccinellidae</taxon>
        <taxon>Scymninae</taxon>
        <taxon>Scymnini</taxon>
        <taxon>Cryptolaemus</taxon>
    </lineage>
</organism>
<evidence type="ECO:0000256" key="1">
    <source>
        <dbReference type="ARBA" id="ARBA00004651"/>
    </source>
</evidence>
<keyword evidence="7 10" id="KW-0472">Membrane</keyword>
<dbReference type="InterPro" id="IPR050549">
    <property type="entry name" value="MFS_Trehalose_Transporter"/>
</dbReference>
<keyword evidence="6 10" id="KW-1133">Transmembrane helix</keyword>
<feature type="domain" description="Major facilitator superfamily (MFS) profile" evidence="11">
    <location>
        <begin position="12"/>
        <end position="447"/>
    </location>
</feature>
<feature type="transmembrane region" description="Helical" evidence="10">
    <location>
        <begin position="257"/>
        <end position="284"/>
    </location>
</feature>
<feature type="transmembrane region" description="Helical" evidence="10">
    <location>
        <begin position="60"/>
        <end position="78"/>
    </location>
</feature>
<dbReference type="InterPro" id="IPR005829">
    <property type="entry name" value="Sugar_transporter_CS"/>
</dbReference>
<dbReference type="PANTHER" id="PTHR48021">
    <property type="match status" value="1"/>
</dbReference>
<dbReference type="PRINTS" id="PR00171">
    <property type="entry name" value="SUGRTRNSPORT"/>
</dbReference>
<dbReference type="GO" id="GO:0005886">
    <property type="term" value="C:plasma membrane"/>
    <property type="evidence" value="ECO:0007669"/>
    <property type="project" value="UniProtKB-SubCell"/>
</dbReference>
<dbReference type="EMBL" id="JABFTP020000062">
    <property type="protein sequence ID" value="KAL3274699.1"/>
    <property type="molecule type" value="Genomic_DNA"/>
</dbReference>
<feature type="transmembrane region" description="Helical" evidence="10">
    <location>
        <begin position="172"/>
        <end position="194"/>
    </location>
</feature>
<keyword evidence="2 9" id="KW-0813">Transport</keyword>
<evidence type="ECO:0000256" key="9">
    <source>
        <dbReference type="RuleBase" id="RU003346"/>
    </source>
</evidence>